<dbReference type="Proteomes" id="UP001172687">
    <property type="component" value="Unassembled WGS sequence"/>
</dbReference>
<accession>A0ABT8HPB4</accession>
<comment type="caution">
    <text evidence="2">The sequence shown here is derived from an EMBL/GenBank/DDBJ whole genome shotgun (WGS) entry which is preliminary data.</text>
</comment>
<dbReference type="RefSeq" id="WP_165804717.1">
    <property type="nucleotide sequence ID" value="NZ_CP070380.1"/>
</dbReference>
<proteinExistence type="predicted"/>
<gene>
    <name evidence="2" type="ORF">QYF68_32930</name>
</gene>
<keyword evidence="1" id="KW-1133">Transmembrane helix</keyword>
<reference evidence="2" key="1">
    <citation type="submission" date="2023-07" db="EMBL/GenBank/DDBJ databases">
        <title>Degradation of tert-butanol by M. austroafricanum TBA100.</title>
        <authorList>
            <person name="Helbich S."/>
            <person name="Vainshtein Y."/>
        </authorList>
    </citation>
    <scope>NUCLEOTIDE SEQUENCE</scope>
    <source>
        <strain evidence="2">TBA100</strain>
    </source>
</reference>
<keyword evidence="1" id="KW-0812">Transmembrane</keyword>
<organism evidence="2 3">
    <name type="scientific">Mycolicibacterium austroafricanum</name>
    <name type="common">Mycobacterium austroafricanum</name>
    <dbReference type="NCBI Taxonomy" id="39687"/>
    <lineage>
        <taxon>Bacteria</taxon>
        <taxon>Bacillati</taxon>
        <taxon>Actinomycetota</taxon>
        <taxon>Actinomycetes</taxon>
        <taxon>Mycobacteriales</taxon>
        <taxon>Mycobacteriaceae</taxon>
        <taxon>Mycolicibacterium</taxon>
    </lineage>
</organism>
<feature type="transmembrane region" description="Helical" evidence="1">
    <location>
        <begin position="6"/>
        <end position="30"/>
    </location>
</feature>
<evidence type="ECO:0000256" key="1">
    <source>
        <dbReference type="SAM" id="Phobius"/>
    </source>
</evidence>
<evidence type="ECO:0000313" key="3">
    <source>
        <dbReference type="Proteomes" id="UP001172687"/>
    </source>
</evidence>
<keyword evidence="1" id="KW-0472">Membrane</keyword>
<sequence length="46" mass="4861">MSELVAPLAIMGLVLAPLYIPVGVTIVHWIGNWSRPEAQPPGPPTA</sequence>
<dbReference type="EMBL" id="JAUHTC010000101">
    <property type="protein sequence ID" value="MDN4522595.1"/>
    <property type="molecule type" value="Genomic_DNA"/>
</dbReference>
<name>A0ABT8HPB4_MYCAO</name>
<keyword evidence="3" id="KW-1185">Reference proteome</keyword>
<evidence type="ECO:0000313" key="2">
    <source>
        <dbReference type="EMBL" id="MDN4522595.1"/>
    </source>
</evidence>
<protein>
    <submittedName>
        <fullName evidence="2">Uncharacterized protein</fullName>
    </submittedName>
</protein>